<evidence type="ECO:0000313" key="2">
    <source>
        <dbReference type="Proteomes" id="UP000594014"/>
    </source>
</evidence>
<name>A0ACD1A8P7_9FIRM</name>
<gene>
    <name evidence="1" type="ORF">FRZ06_04795</name>
</gene>
<organism evidence="1 2">
    <name type="scientific">Anoxybacterium hadale</name>
    <dbReference type="NCBI Taxonomy" id="3408580"/>
    <lineage>
        <taxon>Bacteria</taxon>
        <taxon>Bacillati</taxon>
        <taxon>Bacillota</taxon>
        <taxon>Clostridia</taxon>
        <taxon>Peptostreptococcales</taxon>
        <taxon>Anaerovoracaceae</taxon>
        <taxon>Anoxybacterium</taxon>
    </lineage>
</organism>
<protein>
    <submittedName>
        <fullName evidence="1">TIGR04086 family membrane protein</fullName>
    </submittedName>
</protein>
<dbReference type="Proteomes" id="UP000594014">
    <property type="component" value="Chromosome"/>
</dbReference>
<proteinExistence type="predicted"/>
<sequence>MEMIWKNMKGFLFALLLFIIMTLAVSAVVKFTPAPERWAIYYMIGVLCISCLFLGTYFGNHYKKRGFLYGALYSIIFLLVLSAIYMLAFSTGLELGLGMTRYIIPLLFGCVGGMIGVNMRG</sequence>
<accession>A0ACD1A8P7</accession>
<keyword evidence="2" id="KW-1185">Reference proteome</keyword>
<evidence type="ECO:0000313" key="1">
    <source>
        <dbReference type="EMBL" id="QOX62712.1"/>
    </source>
</evidence>
<dbReference type="EMBL" id="CP042469">
    <property type="protein sequence ID" value="QOX62712.1"/>
    <property type="molecule type" value="Genomic_DNA"/>
</dbReference>
<reference evidence="1" key="1">
    <citation type="submission" date="2019-08" db="EMBL/GenBank/DDBJ databases">
        <title>Genome sequence of Clostridiales bacterium MT110.</title>
        <authorList>
            <person name="Cao J."/>
        </authorList>
    </citation>
    <scope>NUCLEOTIDE SEQUENCE</scope>
    <source>
        <strain evidence="1">MT110</strain>
    </source>
</reference>